<dbReference type="EMBL" id="JADIME010000084">
    <property type="protein sequence ID" value="MBO8465936.1"/>
    <property type="molecule type" value="Genomic_DNA"/>
</dbReference>
<feature type="region of interest" description="Disordered" evidence="1">
    <location>
        <begin position="1"/>
        <end position="30"/>
    </location>
</feature>
<reference evidence="2" key="2">
    <citation type="journal article" date="2021" name="PeerJ">
        <title>Extensive microbial diversity within the chicken gut microbiome revealed by metagenomics and culture.</title>
        <authorList>
            <person name="Gilroy R."/>
            <person name="Ravi A."/>
            <person name="Getino M."/>
            <person name="Pursley I."/>
            <person name="Horton D.L."/>
            <person name="Alikhan N.F."/>
            <person name="Baker D."/>
            <person name="Gharbi K."/>
            <person name="Hall N."/>
            <person name="Watson M."/>
            <person name="Adriaenssens E.M."/>
            <person name="Foster-Nyarko E."/>
            <person name="Jarju S."/>
            <person name="Secka A."/>
            <person name="Antonio M."/>
            <person name="Oren A."/>
            <person name="Chaudhuri R.R."/>
            <person name="La Ragione R."/>
            <person name="Hildebrand F."/>
            <person name="Pallen M.J."/>
        </authorList>
    </citation>
    <scope>NUCLEOTIDE SEQUENCE</scope>
    <source>
        <strain evidence="2">10037</strain>
    </source>
</reference>
<evidence type="ECO:0000313" key="2">
    <source>
        <dbReference type="EMBL" id="MBO8465936.1"/>
    </source>
</evidence>
<dbReference type="Proteomes" id="UP000823597">
    <property type="component" value="Unassembled WGS sequence"/>
</dbReference>
<accession>A0A9D9I4Q0</accession>
<comment type="caution">
    <text evidence="2">The sequence shown here is derived from an EMBL/GenBank/DDBJ whole genome shotgun (WGS) entry which is preliminary data.</text>
</comment>
<dbReference type="AlphaFoldDB" id="A0A9D9I4Q0"/>
<gene>
    <name evidence="2" type="ORF">IAB93_08090</name>
</gene>
<sequence>MEKERKEQHSEADGIIKDGLMKKAGEERKSEEELMKMCIITNMMTQ</sequence>
<organism evidence="2 3">
    <name type="scientific">Candidatus Merdivivens pullistercoris</name>
    <dbReference type="NCBI Taxonomy" id="2840873"/>
    <lineage>
        <taxon>Bacteria</taxon>
        <taxon>Pseudomonadati</taxon>
        <taxon>Bacteroidota</taxon>
        <taxon>Bacteroidia</taxon>
        <taxon>Bacteroidales</taxon>
        <taxon>Muribaculaceae</taxon>
        <taxon>Muribaculaceae incertae sedis</taxon>
        <taxon>Candidatus Merdivivens</taxon>
    </lineage>
</organism>
<evidence type="ECO:0000313" key="3">
    <source>
        <dbReference type="Proteomes" id="UP000823597"/>
    </source>
</evidence>
<protein>
    <submittedName>
        <fullName evidence="2">Uncharacterized protein</fullName>
    </submittedName>
</protein>
<name>A0A9D9I4Q0_9BACT</name>
<proteinExistence type="predicted"/>
<reference evidence="2" key="1">
    <citation type="submission" date="2020-10" db="EMBL/GenBank/DDBJ databases">
        <authorList>
            <person name="Gilroy R."/>
        </authorList>
    </citation>
    <scope>NUCLEOTIDE SEQUENCE</scope>
    <source>
        <strain evidence="2">10037</strain>
    </source>
</reference>
<evidence type="ECO:0000256" key="1">
    <source>
        <dbReference type="SAM" id="MobiDB-lite"/>
    </source>
</evidence>